<dbReference type="STRING" id="1212491.LFA_3522"/>
<evidence type="ECO:0000313" key="2">
    <source>
        <dbReference type="Proteomes" id="UP000032430"/>
    </source>
</evidence>
<dbReference type="KEGG" id="lfa:LFA_3522"/>
<dbReference type="EMBL" id="LN614827">
    <property type="protein sequence ID" value="CEG58854.1"/>
    <property type="molecule type" value="Genomic_DNA"/>
</dbReference>
<reference evidence="2" key="1">
    <citation type="submission" date="2014-09" db="EMBL/GenBank/DDBJ databases">
        <authorList>
            <person name="Gomez-Valero L."/>
        </authorList>
    </citation>
    <scope>NUCLEOTIDE SEQUENCE [LARGE SCALE GENOMIC DNA]</scope>
    <source>
        <strain evidence="2">ATCC700992</strain>
    </source>
</reference>
<protein>
    <submittedName>
        <fullName evidence="1">Uncharacterized protein</fullName>
    </submittedName>
</protein>
<dbReference type="Proteomes" id="UP000032430">
    <property type="component" value="Chromosome I"/>
</dbReference>
<dbReference type="HOGENOM" id="CLU_2752884_0_0_6"/>
<accession>A0A098G8N4</accession>
<dbReference type="AlphaFoldDB" id="A0A098G8N4"/>
<keyword evidence="2" id="KW-1185">Reference proteome</keyword>
<proteinExistence type="predicted"/>
<gene>
    <name evidence="1" type="ORF">LFA_3522</name>
</gene>
<evidence type="ECO:0000313" key="1">
    <source>
        <dbReference type="EMBL" id="CEG58854.1"/>
    </source>
</evidence>
<organism evidence="1 2">
    <name type="scientific">Legionella fallonii LLAP-10</name>
    <dbReference type="NCBI Taxonomy" id="1212491"/>
    <lineage>
        <taxon>Bacteria</taxon>
        <taxon>Pseudomonadati</taxon>
        <taxon>Pseudomonadota</taxon>
        <taxon>Gammaproteobacteria</taxon>
        <taxon>Legionellales</taxon>
        <taxon>Legionellaceae</taxon>
        <taxon>Legionella</taxon>
    </lineage>
</organism>
<sequence>MLCHFAGVLQLLRRTGVQKQKTLKISEISLMEIETLTQRLEEPKIDDLSETGRNLLGLLNPTIIGSKHYS</sequence>
<name>A0A098G8N4_9GAMM</name>